<dbReference type="Proteomes" id="UP000078541">
    <property type="component" value="Unassembled WGS sequence"/>
</dbReference>
<evidence type="ECO:0000256" key="1">
    <source>
        <dbReference type="SAM" id="SignalP"/>
    </source>
</evidence>
<dbReference type="EMBL" id="KQ981958">
    <property type="protein sequence ID" value="KYN32021.1"/>
    <property type="molecule type" value="Genomic_DNA"/>
</dbReference>
<feature type="signal peptide" evidence="1">
    <location>
        <begin position="1"/>
        <end position="23"/>
    </location>
</feature>
<dbReference type="STRING" id="34720.A0A195EV42"/>
<name>A0A195EV42_9HYME</name>
<reference evidence="2 3" key="1">
    <citation type="submission" date="2016-03" db="EMBL/GenBank/DDBJ databases">
        <title>Trachymyrmex septentrionalis WGS genome.</title>
        <authorList>
            <person name="Nygaard S."/>
            <person name="Hu H."/>
            <person name="Boomsma J."/>
            <person name="Zhang G."/>
        </authorList>
    </citation>
    <scope>NUCLEOTIDE SEQUENCE [LARGE SCALE GENOMIC DNA]</scope>
    <source>
        <strain evidence="2">Tsep2-gDNA-1</strain>
        <tissue evidence="2">Whole body</tissue>
    </source>
</reference>
<feature type="chain" id="PRO_5008271044" evidence="1">
    <location>
        <begin position="24"/>
        <end position="80"/>
    </location>
</feature>
<sequence length="80" mass="8924">LQFSILLVVRLALLHGTLPNFSAQDNPAAFHPCFHVRSNVSRIRGIKVLDDNRNKTTLSFDLIQPVFTSRPARLSVVGNI</sequence>
<accession>A0A195EV42</accession>
<organism evidence="2 3">
    <name type="scientific">Trachymyrmex septentrionalis</name>
    <dbReference type="NCBI Taxonomy" id="34720"/>
    <lineage>
        <taxon>Eukaryota</taxon>
        <taxon>Metazoa</taxon>
        <taxon>Ecdysozoa</taxon>
        <taxon>Arthropoda</taxon>
        <taxon>Hexapoda</taxon>
        <taxon>Insecta</taxon>
        <taxon>Pterygota</taxon>
        <taxon>Neoptera</taxon>
        <taxon>Endopterygota</taxon>
        <taxon>Hymenoptera</taxon>
        <taxon>Apocrita</taxon>
        <taxon>Aculeata</taxon>
        <taxon>Formicoidea</taxon>
        <taxon>Formicidae</taxon>
        <taxon>Myrmicinae</taxon>
        <taxon>Trachymyrmex</taxon>
    </lineage>
</organism>
<proteinExistence type="predicted"/>
<gene>
    <name evidence="2" type="ORF">ALC56_13774</name>
</gene>
<protein>
    <submittedName>
        <fullName evidence="2">Uncharacterized protein</fullName>
    </submittedName>
</protein>
<evidence type="ECO:0000313" key="3">
    <source>
        <dbReference type="Proteomes" id="UP000078541"/>
    </source>
</evidence>
<keyword evidence="1" id="KW-0732">Signal</keyword>
<keyword evidence="3" id="KW-1185">Reference proteome</keyword>
<dbReference type="AlphaFoldDB" id="A0A195EV42"/>
<evidence type="ECO:0000313" key="2">
    <source>
        <dbReference type="EMBL" id="KYN32021.1"/>
    </source>
</evidence>
<feature type="non-terminal residue" evidence="2">
    <location>
        <position position="1"/>
    </location>
</feature>